<evidence type="ECO:0000256" key="3">
    <source>
        <dbReference type="ARBA" id="ARBA00022692"/>
    </source>
</evidence>
<proteinExistence type="predicted"/>
<dbReference type="InterPro" id="IPR005899">
    <property type="entry name" value="Na_pump_deCOase"/>
</dbReference>
<gene>
    <name evidence="8" type="ORF">ABID14_000815</name>
</gene>
<evidence type="ECO:0000256" key="7">
    <source>
        <dbReference type="SAM" id="Phobius"/>
    </source>
</evidence>
<keyword evidence="3 7" id="KW-0812">Transmembrane</keyword>
<evidence type="ECO:0000313" key="8">
    <source>
        <dbReference type="EMBL" id="MET3617187.1"/>
    </source>
</evidence>
<sequence length="110" mass="11398">MIGDKYLTVSEALGVSLTGIVVVFLALIALLIAIKIISAVVGSIEGSVSHGKENVVAKPASQSSSPAPRAQAKVNNEVDPQTLAAIIGAISMERRSKIDGFKIVSITEVK</sequence>
<keyword evidence="9" id="KW-1185">Reference proteome</keyword>
<evidence type="ECO:0000256" key="5">
    <source>
        <dbReference type="ARBA" id="ARBA00023136"/>
    </source>
</evidence>
<reference evidence="8 9" key="1">
    <citation type="submission" date="2024-06" db="EMBL/GenBank/DDBJ databases">
        <title>Genomic Encyclopedia of Type Strains, Phase IV (KMG-IV): sequencing the most valuable type-strain genomes for metagenomic binning, comparative biology and taxonomic classification.</title>
        <authorList>
            <person name="Goeker M."/>
        </authorList>
    </citation>
    <scope>NUCLEOTIDE SEQUENCE [LARGE SCALE GENOMIC DNA]</scope>
    <source>
        <strain evidence="8 9">DSM 21460</strain>
    </source>
</reference>
<comment type="caution">
    <text evidence="8">The sequence shown here is derived from an EMBL/GenBank/DDBJ whole genome shotgun (WGS) entry which is preliminary data.</text>
</comment>
<dbReference type="RefSeq" id="WP_354367388.1">
    <property type="nucleotide sequence ID" value="NZ_JBEPMA010000003.1"/>
</dbReference>
<feature type="region of interest" description="Disordered" evidence="6">
    <location>
        <begin position="55"/>
        <end position="75"/>
    </location>
</feature>
<accession>A0ABV2J8T5</accession>
<dbReference type="Pfam" id="PF04277">
    <property type="entry name" value="OAD_gamma"/>
    <property type="match status" value="1"/>
</dbReference>
<feature type="compositionally biased region" description="Low complexity" evidence="6">
    <location>
        <begin position="57"/>
        <end position="73"/>
    </location>
</feature>
<feature type="transmembrane region" description="Helical" evidence="7">
    <location>
        <begin position="12"/>
        <end position="34"/>
    </location>
</feature>
<dbReference type="Proteomes" id="UP001549162">
    <property type="component" value="Unassembled WGS sequence"/>
</dbReference>
<dbReference type="EMBL" id="JBEPMA010000003">
    <property type="protein sequence ID" value="MET3617187.1"/>
    <property type="molecule type" value="Genomic_DNA"/>
</dbReference>
<dbReference type="NCBIfam" id="TIGR01195">
    <property type="entry name" value="oadG_fam"/>
    <property type="match status" value="1"/>
</dbReference>
<evidence type="ECO:0000256" key="1">
    <source>
        <dbReference type="ARBA" id="ARBA00004236"/>
    </source>
</evidence>
<evidence type="ECO:0000256" key="6">
    <source>
        <dbReference type="SAM" id="MobiDB-lite"/>
    </source>
</evidence>
<evidence type="ECO:0000256" key="2">
    <source>
        <dbReference type="ARBA" id="ARBA00022475"/>
    </source>
</evidence>
<name>A0ABV2J8T5_9FIRM</name>
<organism evidence="8 9">
    <name type="scientific">Peptoniphilus olsenii</name>
    <dbReference type="NCBI Taxonomy" id="411570"/>
    <lineage>
        <taxon>Bacteria</taxon>
        <taxon>Bacillati</taxon>
        <taxon>Bacillota</taxon>
        <taxon>Tissierellia</taxon>
        <taxon>Tissierellales</taxon>
        <taxon>Peptoniphilaceae</taxon>
        <taxon>Peptoniphilus</taxon>
    </lineage>
</organism>
<keyword evidence="4 7" id="KW-1133">Transmembrane helix</keyword>
<comment type="subcellular location">
    <subcellularLocation>
        <location evidence="1">Cell membrane</location>
    </subcellularLocation>
</comment>
<keyword evidence="2" id="KW-1003">Cell membrane</keyword>
<evidence type="ECO:0000313" key="9">
    <source>
        <dbReference type="Proteomes" id="UP001549162"/>
    </source>
</evidence>
<protein>
    <submittedName>
        <fullName evidence="8">Sodium pump decarboxylase gamma subunit</fullName>
    </submittedName>
</protein>
<evidence type="ECO:0000256" key="4">
    <source>
        <dbReference type="ARBA" id="ARBA00022989"/>
    </source>
</evidence>
<keyword evidence="5 7" id="KW-0472">Membrane</keyword>